<dbReference type="AlphaFoldDB" id="A0A5S9MTG7"/>
<keyword evidence="6" id="KW-0521">NADP</keyword>
<evidence type="ECO:0000256" key="4">
    <source>
        <dbReference type="ARBA" id="ARBA00017099"/>
    </source>
</evidence>
<comment type="function">
    <text evidence="6">Catalyzes the reduction of dTDP-6-deoxy-L-lyxo-4-hexulose to yield dTDP-L-rhamnose.</text>
</comment>
<dbReference type="Pfam" id="PF04321">
    <property type="entry name" value="RmlD_sub_bind"/>
    <property type="match status" value="1"/>
</dbReference>
<comment type="cofactor">
    <cofactor evidence="6">
        <name>Mg(2+)</name>
        <dbReference type="ChEBI" id="CHEBI:18420"/>
    </cofactor>
    <text evidence="6">Binds 1 Mg(2+) ion per monomer.</text>
</comment>
<proteinExistence type="inferred from homology"/>
<dbReference type="GO" id="GO:0006556">
    <property type="term" value="P:S-adenosylmethionine biosynthetic process"/>
    <property type="evidence" value="ECO:0007669"/>
    <property type="project" value="TreeGrafter"/>
</dbReference>
<comment type="similarity">
    <text evidence="2 6">Belongs to the dTDP-4-dehydrorhamnose reductase family.</text>
</comment>
<evidence type="ECO:0000259" key="7">
    <source>
        <dbReference type="Pfam" id="PF04321"/>
    </source>
</evidence>
<dbReference type="GO" id="GO:0008831">
    <property type="term" value="F:dTDP-4-dehydrorhamnose reductase activity"/>
    <property type="evidence" value="ECO:0007669"/>
    <property type="project" value="UniProtKB-EC"/>
</dbReference>
<dbReference type="EC" id="1.1.1.133" evidence="3 6"/>
<dbReference type="PANTHER" id="PTHR10491">
    <property type="entry name" value="DTDP-4-DEHYDRORHAMNOSE REDUCTASE"/>
    <property type="match status" value="1"/>
</dbReference>
<accession>A0A5S9MTG7</accession>
<dbReference type="SUPFAM" id="SSF51735">
    <property type="entry name" value="NAD(P)-binding Rossmann-fold domains"/>
    <property type="match status" value="1"/>
</dbReference>
<organism evidence="8 9">
    <name type="scientific">BD1-7 clade bacterium</name>
    <dbReference type="NCBI Taxonomy" id="2029982"/>
    <lineage>
        <taxon>Bacteria</taxon>
        <taxon>Pseudomonadati</taxon>
        <taxon>Pseudomonadota</taxon>
        <taxon>Gammaproteobacteria</taxon>
        <taxon>Cellvibrionales</taxon>
        <taxon>Spongiibacteraceae</taxon>
        <taxon>BD1-7 clade</taxon>
    </lineage>
</organism>
<dbReference type="Proteomes" id="UP000434580">
    <property type="component" value="Unassembled WGS sequence"/>
</dbReference>
<evidence type="ECO:0000256" key="3">
    <source>
        <dbReference type="ARBA" id="ARBA00012929"/>
    </source>
</evidence>
<protein>
    <recommendedName>
        <fullName evidence="4 6">dTDP-4-dehydrorhamnose reductase</fullName>
        <ecNumber evidence="3 6">1.1.1.133</ecNumber>
    </recommendedName>
</protein>
<keyword evidence="6" id="KW-0560">Oxidoreductase</keyword>
<dbReference type="PANTHER" id="PTHR10491:SF4">
    <property type="entry name" value="METHIONINE ADENOSYLTRANSFERASE 2 SUBUNIT BETA"/>
    <property type="match status" value="1"/>
</dbReference>
<dbReference type="GO" id="GO:0009243">
    <property type="term" value="P:O antigen biosynthetic process"/>
    <property type="evidence" value="ECO:0007669"/>
    <property type="project" value="UniProtKB-UniPathway"/>
</dbReference>
<name>A0A5S9MTG7_9GAMM</name>
<dbReference type="GO" id="GO:0048270">
    <property type="term" value="F:methionine adenosyltransferase regulator activity"/>
    <property type="evidence" value="ECO:0007669"/>
    <property type="project" value="TreeGrafter"/>
</dbReference>
<feature type="domain" description="RmlD-like substrate binding" evidence="7">
    <location>
        <begin position="80"/>
        <end position="195"/>
    </location>
</feature>
<dbReference type="GO" id="GO:0048269">
    <property type="term" value="C:methionine adenosyltransferase complex"/>
    <property type="evidence" value="ECO:0007669"/>
    <property type="project" value="TreeGrafter"/>
</dbReference>
<evidence type="ECO:0000256" key="2">
    <source>
        <dbReference type="ARBA" id="ARBA00010944"/>
    </source>
</evidence>
<dbReference type="EMBL" id="CACSII010000001">
    <property type="protein sequence ID" value="CAA0080172.1"/>
    <property type="molecule type" value="Genomic_DNA"/>
</dbReference>
<comment type="catalytic activity">
    <reaction evidence="5 6">
        <text>dTDP-beta-L-rhamnose + NADP(+) = dTDP-4-dehydro-beta-L-rhamnose + NADPH + H(+)</text>
        <dbReference type="Rhea" id="RHEA:21796"/>
        <dbReference type="ChEBI" id="CHEBI:15378"/>
        <dbReference type="ChEBI" id="CHEBI:57510"/>
        <dbReference type="ChEBI" id="CHEBI:57783"/>
        <dbReference type="ChEBI" id="CHEBI:58349"/>
        <dbReference type="ChEBI" id="CHEBI:62830"/>
        <dbReference type="EC" id="1.1.1.133"/>
    </reaction>
</comment>
<dbReference type="InterPro" id="IPR036291">
    <property type="entry name" value="NAD(P)-bd_dom_sf"/>
</dbReference>
<evidence type="ECO:0000313" key="8">
    <source>
        <dbReference type="EMBL" id="CAA0080172.1"/>
    </source>
</evidence>
<reference evidence="8 9" key="1">
    <citation type="submission" date="2019-11" db="EMBL/GenBank/DDBJ databases">
        <authorList>
            <person name="Holert J."/>
        </authorList>
    </citation>
    <scope>NUCLEOTIDE SEQUENCE [LARGE SCALE GENOMIC DNA]</scope>
    <source>
        <strain evidence="8">BC5_2</strain>
    </source>
</reference>
<dbReference type="UniPathway" id="UPA00281"/>
<dbReference type="OrthoDB" id="9803892at2"/>
<dbReference type="InterPro" id="IPR005913">
    <property type="entry name" value="dTDP_dehydrorham_reduct"/>
</dbReference>
<dbReference type="UniPathway" id="UPA00124"/>
<gene>
    <name evidence="8" type="ORF">DPBNPPHM_00219</name>
</gene>
<dbReference type="GO" id="GO:0019305">
    <property type="term" value="P:dTDP-rhamnose biosynthetic process"/>
    <property type="evidence" value="ECO:0007669"/>
    <property type="project" value="UniProtKB-UniPathway"/>
</dbReference>
<evidence type="ECO:0000256" key="6">
    <source>
        <dbReference type="RuleBase" id="RU364082"/>
    </source>
</evidence>
<sequence>MKLLVVRDHHTLVPEIQQQLEDRVEDISCVPLDWQLVGETVDIADAIKYQKPDFVLMLTVLGPDELAEWGQHYRQLMDDLTNILAKSDIPLIYLSSAAVYPGQQLNYLEHDAPDPVTDIGRLYLDIERMVESRLERYITLRSGWMFSESTPNFMTSVIEYASSNAMISVNSAGKGCPTAMHDIARVILAILLQADLDLGYGEPTTTAAPTQQLAFSLLRQFWRRLPNLMVILIQSSCYLSTVIHR</sequence>
<dbReference type="Gene3D" id="3.40.50.720">
    <property type="entry name" value="NAD(P)-binding Rossmann-like Domain"/>
    <property type="match status" value="1"/>
</dbReference>
<evidence type="ECO:0000256" key="1">
    <source>
        <dbReference type="ARBA" id="ARBA00004781"/>
    </source>
</evidence>
<evidence type="ECO:0000256" key="5">
    <source>
        <dbReference type="ARBA" id="ARBA00048200"/>
    </source>
</evidence>
<comment type="pathway">
    <text evidence="1 6">Carbohydrate biosynthesis; dTDP-L-rhamnose biosynthesis.</text>
</comment>
<dbReference type="InterPro" id="IPR029903">
    <property type="entry name" value="RmlD-like-bd"/>
</dbReference>
<evidence type="ECO:0000313" key="9">
    <source>
        <dbReference type="Proteomes" id="UP000434580"/>
    </source>
</evidence>